<protein>
    <recommendedName>
        <fullName evidence="3">DUF116 domain-containing protein</fullName>
    </recommendedName>
</protein>
<keyword evidence="1" id="KW-0812">Transmembrane</keyword>
<proteinExistence type="predicted"/>
<feature type="transmembrane region" description="Helical" evidence="1">
    <location>
        <begin position="95"/>
        <end position="115"/>
    </location>
</feature>
<organism evidence="2">
    <name type="scientific">uncultured Desulfobacterium sp</name>
    <dbReference type="NCBI Taxonomy" id="201089"/>
    <lineage>
        <taxon>Bacteria</taxon>
        <taxon>Pseudomonadati</taxon>
        <taxon>Thermodesulfobacteriota</taxon>
        <taxon>Desulfobacteria</taxon>
        <taxon>Desulfobacterales</taxon>
        <taxon>Desulfobacteriaceae</taxon>
        <taxon>Desulfobacterium</taxon>
        <taxon>environmental samples</taxon>
    </lineage>
</organism>
<evidence type="ECO:0008006" key="3">
    <source>
        <dbReference type="Google" id="ProtNLM"/>
    </source>
</evidence>
<evidence type="ECO:0000256" key="1">
    <source>
        <dbReference type="SAM" id="Phobius"/>
    </source>
</evidence>
<feature type="transmembrane region" description="Helical" evidence="1">
    <location>
        <begin position="21"/>
        <end position="45"/>
    </location>
</feature>
<dbReference type="PANTHER" id="PTHR43801:SF1">
    <property type="entry name" value="POLYPRENYL SYNTHETASE"/>
    <property type="match status" value="1"/>
</dbReference>
<dbReference type="PANTHER" id="PTHR43801">
    <property type="entry name" value="NUCLEOTIDE-BINDING PROTEIN-RELATED"/>
    <property type="match status" value="1"/>
</dbReference>
<gene>
    <name evidence="2" type="ORF">PITCH_A840041</name>
</gene>
<evidence type="ECO:0000313" key="2">
    <source>
        <dbReference type="EMBL" id="SPD76155.1"/>
    </source>
</evidence>
<keyword evidence="1" id="KW-1133">Transmembrane helix</keyword>
<name>A0A445N368_9BACT</name>
<dbReference type="Pfam" id="PF01976">
    <property type="entry name" value="DUF116"/>
    <property type="match status" value="1"/>
</dbReference>
<keyword evidence="1" id="KW-0472">Membrane</keyword>
<feature type="transmembrane region" description="Helical" evidence="1">
    <location>
        <begin position="57"/>
        <end position="83"/>
    </location>
</feature>
<dbReference type="EMBL" id="OJIN01000230">
    <property type="protein sequence ID" value="SPD76155.1"/>
    <property type="molecule type" value="Genomic_DNA"/>
</dbReference>
<accession>A0A445N368</accession>
<dbReference type="InterPro" id="IPR002829">
    <property type="entry name" value="DUF116"/>
</dbReference>
<dbReference type="AlphaFoldDB" id="A0A445N368"/>
<sequence length="268" mass="29632">MNISADMSIDRKDDMVTPPKKGLFIALLLLACIVLTGLAFILWWIPYIGLTNIHQDLPFILAVVFGCIVLFGLGGALTLVFTIVRGKNLFFNRKIRGVVIRILFPLLVVVGRFIGVSTKEIRRSFVAVNNRLVLAEAKKVSPEKLLLLVPHCLQNHECTLRITGDVNNCKGCGKCKIKDLVELAHKYNIPTFVATGGTLARKIVSERKSEVIIGVACEQDLTSGIQHSYPIPVFGILNQRPFGPCYDTDIDINLVKKGISTFLDCKVD</sequence>
<reference evidence="2" key="1">
    <citation type="submission" date="2018-01" db="EMBL/GenBank/DDBJ databases">
        <authorList>
            <person name="Regsiter A."/>
            <person name="William W."/>
        </authorList>
    </citation>
    <scope>NUCLEOTIDE SEQUENCE</scope>
    <source>
        <strain evidence="2">TRIP AH-1</strain>
    </source>
</reference>